<reference evidence="2 3" key="1">
    <citation type="submission" date="2016-01" db="EMBL/GenBank/DDBJ databases">
        <title>Whole genome sequencing of Bhargavaea cecembensis T14.</title>
        <authorList>
            <person name="Hong K.W."/>
        </authorList>
    </citation>
    <scope>NUCLEOTIDE SEQUENCE [LARGE SCALE GENOMIC DNA]</scope>
    <source>
        <strain evidence="2 3">T14</strain>
    </source>
</reference>
<dbReference type="RefSeq" id="WP_063182868.1">
    <property type="nucleotide sequence ID" value="NZ_LQNT01000011.1"/>
</dbReference>
<organism evidence="2 3">
    <name type="scientific">Bhargavaea cecembensis</name>
    <dbReference type="NCBI Taxonomy" id="394098"/>
    <lineage>
        <taxon>Bacteria</taxon>
        <taxon>Bacillati</taxon>
        <taxon>Bacillota</taxon>
        <taxon>Bacilli</taxon>
        <taxon>Bacillales</taxon>
        <taxon>Caryophanaceae</taxon>
        <taxon>Bhargavaea</taxon>
    </lineage>
</organism>
<dbReference type="EMBL" id="LQNT01000011">
    <property type="protein sequence ID" value="KZE37533.1"/>
    <property type="molecule type" value="Genomic_DNA"/>
</dbReference>
<protein>
    <recommendedName>
        <fullName evidence="1">Tetratrico peptide repeat group 5 domain-containing protein</fullName>
    </recommendedName>
</protein>
<gene>
    <name evidence="2" type="ORF">AV656_13320</name>
</gene>
<dbReference type="Gene3D" id="1.25.40.10">
    <property type="entry name" value="Tetratricopeptide repeat domain"/>
    <property type="match status" value="1"/>
</dbReference>
<proteinExistence type="predicted"/>
<dbReference type="InterPro" id="IPR011990">
    <property type="entry name" value="TPR-like_helical_dom_sf"/>
</dbReference>
<dbReference type="AlphaFoldDB" id="A0A161SJQ2"/>
<dbReference type="InterPro" id="IPR041656">
    <property type="entry name" value="TPR_5"/>
</dbReference>
<sequence>MREEIGTAVRLRKEGRLKESNGLLMELAKKHPDDAEIQYQVAWSFDVLGEEASAVPYYEAAIRAGLSGKDLEGAYLGLGSTYRTLGEYRKSHQVFCRGREEFPVSRALQVFHAMVLHNLGRHSEAMELLLINLADTTSDPDIRSYEKAIRFYADKLDRIWT</sequence>
<evidence type="ECO:0000259" key="1">
    <source>
        <dbReference type="Pfam" id="PF12688"/>
    </source>
</evidence>
<comment type="caution">
    <text evidence="2">The sequence shown here is derived from an EMBL/GenBank/DDBJ whole genome shotgun (WGS) entry which is preliminary data.</text>
</comment>
<evidence type="ECO:0000313" key="3">
    <source>
        <dbReference type="Proteomes" id="UP000076490"/>
    </source>
</evidence>
<dbReference type="OrthoDB" id="193829at2"/>
<accession>A0A161SJQ2</accession>
<dbReference type="SUPFAM" id="SSF48452">
    <property type="entry name" value="TPR-like"/>
    <property type="match status" value="1"/>
</dbReference>
<evidence type="ECO:0000313" key="2">
    <source>
        <dbReference type="EMBL" id="KZE37533.1"/>
    </source>
</evidence>
<name>A0A161SJQ2_9BACL</name>
<feature type="domain" description="Tetratrico peptide repeat group 5" evidence="1">
    <location>
        <begin position="37"/>
        <end position="156"/>
    </location>
</feature>
<dbReference type="Pfam" id="PF12688">
    <property type="entry name" value="TPR_5"/>
    <property type="match status" value="1"/>
</dbReference>
<dbReference type="Proteomes" id="UP000076490">
    <property type="component" value="Unassembled WGS sequence"/>
</dbReference>